<protein>
    <submittedName>
        <fullName evidence="1">Uncharacterized protein</fullName>
    </submittedName>
</protein>
<organism evidence="1 2">
    <name type="scientific">Caerostris darwini</name>
    <dbReference type="NCBI Taxonomy" id="1538125"/>
    <lineage>
        <taxon>Eukaryota</taxon>
        <taxon>Metazoa</taxon>
        <taxon>Ecdysozoa</taxon>
        <taxon>Arthropoda</taxon>
        <taxon>Chelicerata</taxon>
        <taxon>Arachnida</taxon>
        <taxon>Araneae</taxon>
        <taxon>Araneomorphae</taxon>
        <taxon>Entelegynae</taxon>
        <taxon>Araneoidea</taxon>
        <taxon>Araneidae</taxon>
        <taxon>Caerostris</taxon>
    </lineage>
</organism>
<keyword evidence="2" id="KW-1185">Reference proteome</keyword>
<proteinExistence type="predicted"/>
<evidence type="ECO:0000313" key="1">
    <source>
        <dbReference type="EMBL" id="GIY85492.1"/>
    </source>
</evidence>
<sequence length="66" mass="7699">MFERGTFVYQFLSAETSFRTGLEEPPNQSGWKTIVCRRKQYYPPLPYATCEKVPLAPLWGHDSRES</sequence>
<dbReference type="EMBL" id="BPLQ01015060">
    <property type="protein sequence ID" value="GIY85492.1"/>
    <property type="molecule type" value="Genomic_DNA"/>
</dbReference>
<reference evidence="1 2" key="1">
    <citation type="submission" date="2021-06" db="EMBL/GenBank/DDBJ databases">
        <title>Caerostris darwini draft genome.</title>
        <authorList>
            <person name="Kono N."/>
            <person name="Arakawa K."/>
        </authorList>
    </citation>
    <scope>NUCLEOTIDE SEQUENCE [LARGE SCALE GENOMIC DNA]</scope>
</reference>
<dbReference type="AlphaFoldDB" id="A0AAV4WRL3"/>
<evidence type="ECO:0000313" key="2">
    <source>
        <dbReference type="Proteomes" id="UP001054837"/>
    </source>
</evidence>
<dbReference type="Proteomes" id="UP001054837">
    <property type="component" value="Unassembled WGS sequence"/>
</dbReference>
<name>A0AAV4WRL3_9ARAC</name>
<feature type="non-terminal residue" evidence="1">
    <location>
        <position position="66"/>
    </location>
</feature>
<accession>A0AAV4WRL3</accession>
<comment type="caution">
    <text evidence="1">The sequence shown here is derived from an EMBL/GenBank/DDBJ whole genome shotgun (WGS) entry which is preliminary data.</text>
</comment>
<gene>
    <name evidence="1" type="ORF">CDAR_100651</name>
</gene>